<dbReference type="Pfam" id="PF00577">
    <property type="entry name" value="Usher"/>
    <property type="match status" value="1"/>
</dbReference>
<dbReference type="Proteomes" id="UP000282433">
    <property type="component" value="Chromosome"/>
</dbReference>
<sequence length="365" mass="39772">MTTIASHCAFPSLLLCKKTAGSIPHLPSPTVNRLARSGQAGVNGTLLDDDRLSWAVTSAYDDTSHSTNSASLGYLGQYGNLYTGYAYSKNHRQASLNLSGGVVAHRGGVTLSQPLGSTFALVEAKDAQGVGIENQTRRAHRSLPATLSYHKAFPYRVNSVALNPQDFDAFLDVPNAVADTVPTRGAITRVRFDTFRGYSVLIHTTLADGSYPPLGAELYRASGISNGLVGPGGDVYVSGVDSGEKLQMKWGETHQQSCEITLPELRQEPQQATAWRELSLICTVTPLEVIMRRLSDTLFLTWLSVLFMLSAFPAQALTCKTTSSTISEVVNIESIIKVSSSELIANKKIWVSSPYYRHLQLRRYR</sequence>
<dbReference type="InterPro" id="IPR043142">
    <property type="entry name" value="PapC-like_C_sf"/>
</dbReference>
<gene>
    <name evidence="2" type="primary">fimD_3</name>
    <name evidence="2" type="ORF">NCTC13635_02170</name>
</gene>
<evidence type="ECO:0000313" key="2">
    <source>
        <dbReference type="EMBL" id="VEB01559.1"/>
    </source>
</evidence>
<dbReference type="Gene3D" id="2.60.40.2070">
    <property type="match status" value="1"/>
</dbReference>
<dbReference type="InterPro" id="IPR000015">
    <property type="entry name" value="Fimb_usher"/>
</dbReference>
<dbReference type="EMBL" id="LR134162">
    <property type="protein sequence ID" value="VEB01559.1"/>
    <property type="molecule type" value="Genomic_DNA"/>
</dbReference>
<dbReference type="InterPro" id="IPR042186">
    <property type="entry name" value="FimD_plug_dom"/>
</dbReference>
<organism evidence="2 3">
    <name type="scientific">Klebsiella pneumoniae</name>
    <dbReference type="NCBI Taxonomy" id="573"/>
    <lineage>
        <taxon>Bacteria</taxon>
        <taxon>Pseudomonadati</taxon>
        <taxon>Pseudomonadota</taxon>
        <taxon>Gammaproteobacteria</taxon>
        <taxon>Enterobacterales</taxon>
        <taxon>Enterobacteriaceae</taxon>
        <taxon>Klebsiella/Raoultella group</taxon>
        <taxon>Klebsiella</taxon>
        <taxon>Klebsiella pneumoniae complex</taxon>
    </lineage>
</organism>
<dbReference type="GO" id="GO:0009279">
    <property type="term" value="C:cell outer membrane"/>
    <property type="evidence" value="ECO:0007669"/>
    <property type="project" value="TreeGrafter"/>
</dbReference>
<name>A0A447RNZ1_KLEPN</name>
<feature type="domain" description="PapC-like C-terminal" evidence="1">
    <location>
        <begin position="201"/>
        <end position="261"/>
    </location>
</feature>
<proteinExistence type="predicted"/>
<dbReference type="GO" id="GO:0015473">
    <property type="term" value="F:fimbrial usher porin activity"/>
    <property type="evidence" value="ECO:0007669"/>
    <property type="project" value="InterPro"/>
</dbReference>
<reference evidence="2 3" key="1">
    <citation type="submission" date="2018-12" db="EMBL/GenBank/DDBJ databases">
        <authorList>
            <consortium name="Pathogen Informatics"/>
        </authorList>
    </citation>
    <scope>NUCLEOTIDE SEQUENCE [LARGE SCALE GENOMIC DNA]</scope>
    <source>
        <strain evidence="2 3">NCTC13635</strain>
    </source>
</reference>
<accession>A0A447RNZ1</accession>
<dbReference type="GO" id="GO:0009297">
    <property type="term" value="P:pilus assembly"/>
    <property type="evidence" value="ECO:0007669"/>
    <property type="project" value="InterPro"/>
</dbReference>
<dbReference type="PANTHER" id="PTHR30451:SF5">
    <property type="entry name" value="SLR0019 PROTEIN"/>
    <property type="match status" value="1"/>
</dbReference>
<evidence type="ECO:0000313" key="3">
    <source>
        <dbReference type="Proteomes" id="UP000282433"/>
    </source>
</evidence>
<dbReference type="PANTHER" id="PTHR30451">
    <property type="entry name" value="OUTER MEMBRANE USHER PROTEIN"/>
    <property type="match status" value="1"/>
</dbReference>
<dbReference type="InterPro" id="IPR025949">
    <property type="entry name" value="PapC-like_C"/>
</dbReference>
<dbReference type="AlphaFoldDB" id="A0A447RNZ1"/>
<protein>
    <submittedName>
        <fullName evidence="2">Type 1 fimbriae anchoring protein FimD</fullName>
    </submittedName>
</protein>
<dbReference type="Gene3D" id="2.60.40.2610">
    <property type="entry name" value="Outer membrane usher protein FimD, plug domain"/>
    <property type="match status" value="1"/>
</dbReference>
<dbReference type="Pfam" id="PF13953">
    <property type="entry name" value="PapC_C"/>
    <property type="match status" value="1"/>
</dbReference>
<evidence type="ECO:0000259" key="1">
    <source>
        <dbReference type="Pfam" id="PF13953"/>
    </source>
</evidence>